<comment type="cofactor">
    <cofactor evidence="1 5">
        <name>Zn(2+)</name>
        <dbReference type="ChEBI" id="CHEBI:29105"/>
    </cofactor>
</comment>
<keyword evidence="2 5" id="KW-0479">Metal-binding</keyword>
<dbReference type="Pfam" id="PF00107">
    <property type="entry name" value="ADH_zinc_N"/>
    <property type="match status" value="1"/>
</dbReference>
<dbReference type="InterPro" id="IPR036291">
    <property type="entry name" value="NAD(P)-bd_dom_sf"/>
</dbReference>
<proteinExistence type="inferred from homology"/>
<dbReference type="PANTHER" id="PTHR42813">
    <property type="entry name" value="ZINC-TYPE ALCOHOL DEHYDROGENASE-LIKE"/>
    <property type="match status" value="1"/>
</dbReference>
<evidence type="ECO:0000256" key="1">
    <source>
        <dbReference type="ARBA" id="ARBA00001947"/>
    </source>
</evidence>
<dbReference type="InterPro" id="IPR002328">
    <property type="entry name" value="ADH_Zn_CS"/>
</dbReference>
<dbReference type="EMBL" id="CP144101">
    <property type="protein sequence ID" value="WWC88348.1"/>
    <property type="molecule type" value="Genomic_DNA"/>
</dbReference>
<keyword evidence="3 5" id="KW-0862">Zinc</keyword>
<evidence type="ECO:0000313" key="8">
    <source>
        <dbReference type="EMBL" id="WWC88348.1"/>
    </source>
</evidence>
<dbReference type="InterPro" id="IPR013154">
    <property type="entry name" value="ADH-like_N"/>
</dbReference>
<name>A0AAX4JV04_9TREE</name>
<dbReference type="Proteomes" id="UP001355207">
    <property type="component" value="Chromosome 4"/>
</dbReference>
<evidence type="ECO:0000256" key="3">
    <source>
        <dbReference type="ARBA" id="ARBA00022833"/>
    </source>
</evidence>
<keyword evidence="9" id="KW-1185">Reference proteome</keyword>
<feature type="domain" description="Alcohol dehydrogenase-like N-terminal" evidence="7">
    <location>
        <begin position="35"/>
        <end position="145"/>
    </location>
</feature>
<dbReference type="Pfam" id="PF08240">
    <property type="entry name" value="ADH_N"/>
    <property type="match status" value="1"/>
</dbReference>
<dbReference type="PANTHER" id="PTHR42813:SF2">
    <property type="entry name" value="DEHYDROGENASE, ZINC-CONTAINING, PUTATIVE (AFU_ORTHOLOGUE AFUA_2G02810)-RELATED"/>
    <property type="match status" value="1"/>
</dbReference>
<organism evidence="8 9">
    <name type="scientific">Kwoniella dendrophila CBS 6074</name>
    <dbReference type="NCBI Taxonomy" id="1295534"/>
    <lineage>
        <taxon>Eukaryota</taxon>
        <taxon>Fungi</taxon>
        <taxon>Dikarya</taxon>
        <taxon>Basidiomycota</taxon>
        <taxon>Agaricomycotina</taxon>
        <taxon>Tremellomycetes</taxon>
        <taxon>Tremellales</taxon>
        <taxon>Cryptococcaceae</taxon>
        <taxon>Kwoniella</taxon>
    </lineage>
</organism>
<evidence type="ECO:0000313" key="9">
    <source>
        <dbReference type="Proteomes" id="UP001355207"/>
    </source>
</evidence>
<feature type="domain" description="Alcohol dehydrogenase-like C-terminal" evidence="6">
    <location>
        <begin position="199"/>
        <end position="307"/>
    </location>
</feature>
<evidence type="ECO:0000256" key="4">
    <source>
        <dbReference type="ARBA" id="ARBA00023002"/>
    </source>
</evidence>
<dbReference type="GO" id="GO:0008270">
    <property type="term" value="F:zinc ion binding"/>
    <property type="evidence" value="ECO:0007669"/>
    <property type="project" value="InterPro"/>
</dbReference>
<reference evidence="8 9" key="1">
    <citation type="submission" date="2024-01" db="EMBL/GenBank/DDBJ databases">
        <title>Comparative genomics of Cryptococcus and Kwoniella reveals pathogenesis evolution and contrasting modes of karyotype evolution via chromosome fusion or intercentromeric recombination.</title>
        <authorList>
            <person name="Coelho M.A."/>
            <person name="David-Palma M."/>
            <person name="Shea T."/>
            <person name="Bowers K."/>
            <person name="McGinley-Smith S."/>
            <person name="Mohammad A.W."/>
            <person name="Gnirke A."/>
            <person name="Yurkov A.M."/>
            <person name="Nowrousian M."/>
            <person name="Sun S."/>
            <person name="Cuomo C.A."/>
            <person name="Heitman J."/>
        </authorList>
    </citation>
    <scope>NUCLEOTIDE SEQUENCE [LARGE SCALE GENOMIC DNA]</scope>
    <source>
        <strain evidence="8 9">CBS 6074</strain>
    </source>
</reference>
<dbReference type="GeneID" id="91093928"/>
<dbReference type="CDD" id="cd08284">
    <property type="entry name" value="FDH_like_2"/>
    <property type="match status" value="1"/>
</dbReference>
<accession>A0AAX4JV04</accession>
<dbReference type="PROSITE" id="PS00059">
    <property type="entry name" value="ADH_ZINC"/>
    <property type="match status" value="1"/>
</dbReference>
<dbReference type="GO" id="GO:0016491">
    <property type="term" value="F:oxidoreductase activity"/>
    <property type="evidence" value="ECO:0007669"/>
    <property type="project" value="UniProtKB-KW"/>
</dbReference>
<gene>
    <name evidence="8" type="ORF">L201_003258</name>
</gene>
<dbReference type="SUPFAM" id="SSF51735">
    <property type="entry name" value="NAD(P)-binding Rossmann-fold domains"/>
    <property type="match status" value="1"/>
</dbReference>
<sequence>MSSSNTIPEKMQGVIFKKPYQVKVETVPTPKIQDDDDIILKVHLAGLCGSDLHLYRGHEDAGKDYIMGHEVVGTIVEKGKGVKKFNVGDIVAVPFTVSCGECWYCKSSNTARCHKSQLFGTPNLQGCQAEYVRIPLTDGCVFKKPDGLADELMLLMADILPTGYSAASNARSLLDSGLTNEQKLENGKNGICLVIGCGPVGLCAISSALTLFSKVYATDLNESRLELAKKHGAIPLTSQELKSKIFQVTENRGADVVLEVVGHPGALLNALDLVRPYGVVSSVGVHSQEIKLNGGLLYDKNVKLQFGRCSVRTFYQPALDVLVANQELFSSFIENKVGFSQAEEYYQLFEKNKVAKTVFVPGQ</sequence>
<evidence type="ECO:0008006" key="10">
    <source>
        <dbReference type="Google" id="ProtNLM"/>
    </source>
</evidence>
<dbReference type="Gene3D" id="3.40.50.720">
    <property type="entry name" value="NAD(P)-binding Rossmann-like Domain"/>
    <property type="match status" value="1"/>
</dbReference>
<evidence type="ECO:0000259" key="7">
    <source>
        <dbReference type="Pfam" id="PF08240"/>
    </source>
</evidence>
<comment type="similarity">
    <text evidence="5">Belongs to the zinc-containing alcohol dehydrogenase family.</text>
</comment>
<dbReference type="SUPFAM" id="SSF50129">
    <property type="entry name" value="GroES-like"/>
    <property type="match status" value="1"/>
</dbReference>
<dbReference type="Gene3D" id="3.90.180.10">
    <property type="entry name" value="Medium-chain alcohol dehydrogenases, catalytic domain"/>
    <property type="match status" value="1"/>
</dbReference>
<dbReference type="InterPro" id="IPR013149">
    <property type="entry name" value="ADH-like_C"/>
</dbReference>
<protein>
    <recommendedName>
        <fullName evidence="10">Enoyl reductase (ER) domain-containing protein</fullName>
    </recommendedName>
</protein>
<evidence type="ECO:0000256" key="2">
    <source>
        <dbReference type="ARBA" id="ARBA00022723"/>
    </source>
</evidence>
<dbReference type="AlphaFoldDB" id="A0AAX4JV04"/>
<keyword evidence="4" id="KW-0560">Oxidoreductase</keyword>
<evidence type="ECO:0000256" key="5">
    <source>
        <dbReference type="RuleBase" id="RU361277"/>
    </source>
</evidence>
<dbReference type="InterPro" id="IPR011032">
    <property type="entry name" value="GroES-like_sf"/>
</dbReference>
<evidence type="ECO:0000259" key="6">
    <source>
        <dbReference type="Pfam" id="PF00107"/>
    </source>
</evidence>
<dbReference type="RefSeq" id="XP_066075111.1">
    <property type="nucleotide sequence ID" value="XM_066219014.1"/>
</dbReference>